<dbReference type="SUPFAM" id="SSF46938">
    <property type="entry name" value="CRAL/TRIO N-terminal domain"/>
    <property type="match status" value="1"/>
</dbReference>
<dbReference type="Proteomes" id="UP000654370">
    <property type="component" value="Unassembled WGS sequence"/>
</dbReference>
<dbReference type="PANTHER" id="PTHR45657:SF1">
    <property type="entry name" value="CRAL-TRIO DOMAIN-CONTAINING PROTEIN YKL091C-RELATED"/>
    <property type="match status" value="1"/>
</dbReference>
<dbReference type="SUPFAM" id="SSF52087">
    <property type="entry name" value="CRAL/TRIO domain"/>
    <property type="match status" value="1"/>
</dbReference>
<evidence type="ECO:0000259" key="1">
    <source>
        <dbReference type="PROSITE" id="PS50191"/>
    </source>
</evidence>
<dbReference type="EMBL" id="JAEPQZ010000004">
    <property type="protein sequence ID" value="KAG2182047.1"/>
    <property type="molecule type" value="Genomic_DNA"/>
</dbReference>
<dbReference type="PANTHER" id="PTHR45657">
    <property type="entry name" value="CRAL-TRIO DOMAIN-CONTAINING PROTEIN YKL091C-RELATED"/>
    <property type="match status" value="1"/>
</dbReference>
<protein>
    <recommendedName>
        <fullName evidence="1">CRAL-TRIO domain-containing protein</fullName>
    </recommendedName>
</protein>
<dbReference type="InterPro" id="IPR036865">
    <property type="entry name" value="CRAL-TRIO_dom_sf"/>
</dbReference>
<dbReference type="SMART" id="SM00516">
    <property type="entry name" value="SEC14"/>
    <property type="match status" value="1"/>
</dbReference>
<dbReference type="Gene3D" id="3.40.525.10">
    <property type="entry name" value="CRAL-TRIO lipid binding domain"/>
    <property type="match status" value="1"/>
</dbReference>
<dbReference type="Pfam" id="PF00650">
    <property type="entry name" value="CRAL_TRIO"/>
    <property type="match status" value="1"/>
</dbReference>
<dbReference type="InterPro" id="IPR001251">
    <property type="entry name" value="CRAL-TRIO_dom"/>
</dbReference>
<dbReference type="OrthoDB" id="1434354at2759"/>
<dbReference type="InterPro" id="IPR036273">
    <property type="entry name" value="CRAL/TRIO_N_dom_sf"/>
</dbReference>
<evidence type="ECO:0000313" key="3">
    <source>
        <dbReference type="Proteomes" id="UP000654370"/>
    </source>
</evidence>
<feature type="domain" description="CRAL-TRIO" evidence="1">
    <location>
        <begin position="80"/>
        <end position="260"/>
    </location>
</feature>
<dbReference type="PROSITE" id="PS50191">
    <property type="entry name" value="CRAL_TRIO"/>
    <property type="match status" value="1"/>
</dbReference>
<gene>
    <name evidence="2" type="ORF">INT43_006973</name>
</gene>
<proteinExistence type="predicted"/>
<dbReference type="AlphaFoldDB" id="A0A8H7UHM0"/>
<evidence type="ECO:0000313" key="2">
    <source>
        <dbReference type="EMBL" id="KAG2182047.1"/>
    </source>
</evidence>
<dbReference type="InterPro" id="IPR051026">
    <property type="entry name" value="PI/PC_transfer"/>
</dbReference>
<accession>A0A8H7UHM0</accession>
<dbReference type="CDD" id="cd00170">
    <property type="entry name" value="SEC14"/>
    <property type="match status" value="1"/>
</dbReference>
<comment type="caution">
    <text evidence="2">The sequence shown here is derived from an EMBL/GenBank/DDBJ whole genome shotgun (WGS) entry which is preliminary data.</text>
</comment>
<sequence length="309" mass="34749">MVSTDNEAEALKQFREALDKETSDKYNDEEQAVQQLTDTVKWRKENNVDEYPVATSENKLPVLYAIRGFELEDANLTPAPGLSESVLRIASYMGGSCLHKTDKDGCPVYIERLGYHAAKEIAKYTTVDEVVQYHIGCNEFLHRVINKQCSAKAGKVINRETVVFDCTGMGWYQFHMPALQYLRAVSDSDQKYYPETMNKLFIVNAPSAFVYVWKMVKGWLDPGTIEKIQIFGKDYKEALLDHIPAENLPEFLGGECKCEHMPGGCVPSPIVGNLPPYVAGEQNPKVTTSYSTEIMEEAKTNPLLRGQTV</sequence>
<reference evidence="2" key="1">
    <citation type="submission" date="2020-12" db="EMBL/GenBank/DDBJ databases">
        <title>Metabolic potential, ecology and presence of endohyphal bacteria is reflected in genomic diversity of Mucoromycotina.</title>
        <authorList>
            <person name="Muszewska A."/>
            <person name="Okrasinska A."/>
            <person name="Steczkiewicz K."/>
            <person name="Drgas O."/>
            <person name="Orlowska M."/>
            <person name="Perlinska-Lenart U."/>
            <person name="Aleksandrzak-Piekarczyk T."/>
            <person name="Szatraj K."/>
            <person name="Zielenkiewicz U."/>
            <person name="Pilsyk S."/>
            <person name="Malc E."/>
            <person name="Mieczkowski P."/>
            <person name="Kruszewska J.S."/>
            <person name="Biernat P."/>
            <person name="Pawlowska J."/>
        </authorList>
    </citation>
    <scope>NUCLEOTIDE SEQUENCE</scope>
    <source>
        <strain evidence="2">WA0000067209</strain>
    </source>
</reference>
<keyword evidence="3" id="KW-1185">Reference proteome</keyword>
<name>A0A8H7UHM0_MORIS</name>
<organism evidence="2 3">
    <name type="scientific">Mortierella isabellina</name>
    <name type="common">Filamentous fungus</name>
    <name type="synonym">Umbelopsis isabellina</name>
    <dbReference type="NCBI Taxonomy" id="91625"/>
    <lineage>
        <taxon>Eukaryota</taxon>
        <taxon>Fungi</taxon>
        <taxon>Fungi incertae sedis</taxon>
        <taxon>Mucoromycota</taxon>
        <taxon>Mucoromycotina</taxon>
        <taxon>Umbelopsidomycetes</taxon>
        <taxon>Umbelopsidales</taxon>
        <taxon>Umbelopsidaceae</taxon>
        <taxon>Umbelopsis</taxon>
    </lineage>
</organism>